<reference evidence="1 2" key="1">
    <citation type="submission" date="2016-10" db="EMBL/GenBank/DDBJ databases">
        <title>Comparative genome analysis of multiple Pseudomonas spp. focuses on biocontrol and plant growth promoting traits.</title>
        <authorList>
            <person name="Tao X.-Y."/>
            <person name="Taylor C.G."/>
        </authorList>
    </citation>
    <scope>NUCLEOTIDE SEQUENCE [LARGE SCALE GENOMIC DNA]</scope>
    <source>
        <strain evidence="1 2">36G2</strain>
    </source>
</reference>
<dbReference type="EMBL" id="MOBZ01000294">
    <property type="protein sequence ID" value="RON95598.1"/>
    <property type="molecule type" value="Genomic_DNA"/>
</dbReference>
<name>A0A423NBK1_PSEFL</name>
<gene>
    <name evidence="1" type="ORF">BK673_30280</name>
</gene>
<dbReference type="AlphaFoldDB" id="A0A423NBK1"/>
<accession>A0A423NBK1</accession>
<protein>
    <submittedName>
        <fullName evidence="1">Uncharacterized protein</fullName>
    </submittedName>
</protein>
<proteinExistence type="predicted"/>
<comment type="caution">
    <text evidence="1">The sequence shown here is derived from an EMBL/GenBank/DDBJ whole genome shotgun (WGS) entry which is preliminary data.</text>
</comment>
<organism evidence="1 2">
    <name type="scientific">Pseudomonas fluorescens</name>
    <dbReference type="NCBI Taxonomy" id="294"/>
    <lineage>
        <taxon>Bacteria</taxon>
        <taxon>Pseudomonadati</taxon>
        <taxon>Pseudomonadota</taxon>
        <taxon>Gammaproteobacteria</taxon>
        <taxon>Pseudomonadales</taxon>
        <taxon>Pseudomonadaceae</taxon>
        <taxon>Pseudomonas</taxon>
    </lineage>
</organism>
<dbReference type="Proteomes" id="UP000283619">
    <property type="component" value="Unassembled WGS sequence"/>
</dbReference>
<evidence type="ECO:0000313" key="2">
    <source>
        <dbReference type="Proteomes" id="UP000283619"/>
    </source>
</evidence>
<evidence type="ECO:0000313" key="1">
    <source>
        <dbReference type="EMBL" id="RON95598.1"/>
    </source>
</evidence>
<sequence>MAGCSDGSYAARAERHLGAVTTAAVESLRSLEENGDLDQALDRYAREIREAELFLHGQSGYAQQASYQKFAALVASHKELLATLREGDASGRAAAKVEAEDGSQAANAPAPWVQRMNQLLRETSEVRSLLRQGS</sequence>